<sequence>MVTFTRAATAGVAILSALQHVVASAEDDSLLDSRDVFEDSETALEARDFGYDDALEARDIMDASEPDLDKRFLPLLGKIAAKAGARIGKKVASNRAKSKAREKNNQRKAKKQHKKKGRRSLDDIDALLEARDLLEDEYGYTFDVRDLEERGVLRPSFPGPGGGTRARPGRGRGPRKIIHGPSRAGLGRGVRRTQARPKGTRSFDEFDEE</sequence>
<comment type="caution">
    <text evidence="3">The sequence shown here is derived from an EMBL/GenBank/DDBJ whole genome shotgun (WGS) entry which is preliminary data.</text>
</comment>
<accession>A0ABY6TXG2</accession>
<evidence type="ECO:0008006" key="5">
    <source>
        <dbReference type="Google" id="ProtNLM"/>
    </source>
</evidence>
<name>A0ABY6TXG2_BIOOC</name>
<feature type="compositionally biased region" description="Basic residues" evidence="1">
    <location>
        <begin position="189"/>
        <end position="199"/>
    </location>
</feature>
<evidence type="ECO:0000313" key="4">
    <source>
        <dbReference type="Proteomes" id="UP000766486"/>
    </source>
</evidence>
<evidence type="ECO:0000256" key="2">
    <source>
        <dbReference type="SAM" id="SignalP"/>
    </source>
</evidence>
<feature type="region of interest" description="Disordered" evidence="1">
    <location>
        <begin position="90"/>
        <end position="120"/>
    </location>
</feature>
<feature type="compositionally biased region" description="Basic residues" evidence="1">
    <location>
        <begin position="106"/>
        <end position="118"/>
    </location>
</feature>
<keyword evidence="4" id="KW-1185">Reference proteome</keyword>
<feature type="compositionally biased region" description="Basic residues" evidence="1">
    <location>
        <begin position="167"/>
        <end position="178"/>
    </location>
</feature>
<gene>
    <name evidence="3" type="ORF">CLO192961_LOCUS117786</name>
</gene>
<proteinExistence type="predicted"/>
<dbReference type="Proteomes" id="UP000766486">
    <property type="component" value="Unassembled WGS sequence"/>
</dbReference>
<feature type="signal peptide" evidence="2">
    <location>
        <begin position="1"/>
        <end position="23"/>
    </location>
</feature>
<feature type="chain" id="PRO_5046880278" description="BZIP domain-containing protein" evidence="2">
    <location>
        <begin position="24"/>
        <end position="209"/>
    </location>
</feature>
<evidence type="ECO:0000256" key="1">
    <source>
        <dbReference type="SAM" id="MobiDB-lite"/>
    </source>
</evidence>
<protein>
    <recommendedName>
        <fullName evidence="5">BZIP domain-containing protein</fullName>
    </recommendedName>
</protein>
<keyword evidence="2" id="KW-0732">Signal</keyword>
<organism evidence="3 4">
    <name type="scientific">Bionectria ochroleuca</name>
    <name type="common">Gliocladium roseum</name>
    <dbReference type="NCBI Taxonomy" id="29856"/>
    <lineage>
        <taxon>Eukaryota</taxon>
        <taxon>Fungi</taxon>
        <taxon>Dikarya</taxon>
        <taxon>Ascomycota</taxon>
        <taxon>Pezizomycotina</taxon>
        <taxon>Sordariomycetes</taxon>
        <taxon>Hypocreomycetidae</taxon>
        <taxon>Hypocreales</taxon>
        <taxon>Bionectriaceae</taxon>
        <taxon>Clonostachys</taxon>
    </lineage>
</organism>
<feature type="region of interest" description="Disordered" evidence="1">
    <location>
        <begin position="152"/>
        <end position="209"/>
    </location>
</feature>
<evidence type="ECO:0000313" key="3">
    <source>
        <dbReference type="EMBL" id="VUC23430.1"/>
    </source>
</evidence>
<dbReference type="EMBL" id="CABFNS010000707">
    <property type="protein sequence ID" value="VUC23430.1"/>
    <property type="molecule type" value="Genomic_DNA"/>
</dbReference>
<reference evidence="3 4" key="1">
    <citation type="submission" date="2019-06" db="EMBL/GenBank/DDBJ databases">
        <authorList>
            <person name="Broberg M."/>
        </authorList>
    </citation>
    <scope>NUCLEOTIDE SEQUENCE [LARGE SCALE GENOMIC DNA]</scope>
</reference>